<proteinExistence type="predicted"/>
<sequence length="120" mass="13922">MNSELKELFEIKQEDKDKDKKISKPTDQNIKKHITTRLAVFILGTICFVIAIMEGKGVWEEIAFLIYMALFHAIWLLFIIIEALVLHCNKKLTLRNTNLIFILVLVLTYFISGIFLFGFA</sequence>
<dbReference type="RefSeq" id="WP_116012536.1">
    <property type="nucleotide sequence ID" value="NZ_QNUH01000011.1"/>
</dbReference>
<evidence type="ECO:0000313" key="2">
    <source>
        <dbReference type="EMBL" id="REC76359.1"/>
    </source>
</evidence>
<dbReference type="EMBL" id="QNUH01000011">
    <property type="protein sequence ID" value="REC76359.1"/>
    <property type="molecule type" value="Genomic_DNA"/>
</dbReference>
<gene>
    <name evidence="2" type="ORF">DRF60_13400</name>
</gene>
<keyword evidence="3" id="KW-1185">Reference proteome</keyword>
<name>A0A3D9DEF0_9FLAO</name>
<evidence type="ECO:0000256" key="1">
    <source>
        <dbReference type="SAM" id="Phobius"/>
    </source>
</evidence>
<protein>
    <submittedName>
        <fullName evidence="2">Uncharacterized protein</fullName>
    </submittedName>
</protein>
<dbReference type="OrthoDB" id="1263298at2"/>
<dbReference type="AlphaFoldDB" id="A0A3D9DEF0"/>
<evidence type="ECO:0000313" key="3">
    <source>
        <dbReference type="Proteomes" id="UP000257030"/>
    </source>
</evidence>
<feature type="transmembrane region" description="Helical" evidence="1">
    <location>
        <begin position="98"/>
        <end position="119"/>
    </location>
</feature>
<organism evidence="2 3">
    <name type="scientific">Chryseobacterium elymi</name>
    <dbReference type="NCBI Taxonomy" id="395936"/>
    <lineage>
        <taxon>Bacteria</taxon>
        <taxon>Pseudomonadati</taxon>
        <taxon>Bacteroidota</taxon>
        <taxon>Flavobacteriia</taxon>
        <taxon>Flavobacteriales</taxon>
        <taxon>Weeksellaceae</taxon>
        <taxon>Chryseobacterium group</taxon>
        <taxon>Chryseobacterium</taxon>
    </lineage>
</organism>
<accession>A0A3D9DEF0</accession>
<feature type="transmembrane region" description="Helical" evidence="1">
    <location>
        <begin position="34"/>
        <end position="53"/>
    </location>
</feature>
<keyword evidence="1" id="KW-1133">Transmembrane helix</keyword>
<keyword evidence="1" id="KW-0472">Membrane</keyword>
<reference evidence="2 3" key="1">
    <citation type="journal article" date="2010" name="Syst. Appl. Microbiol.">
        <title>Four new species of Chryseobacterium from the rhizosphere of coastal sand dune plants, Chryseobacterium elymi sp. nov., Chryseobacterium hagamense sp. nov., Chryseobacterium lathyri sp. nov. and Chryseobacterium rhizosphaerae sp. nov.</title>
        <authorList>
            <person name="Cho S.H."/>
            <person name="Lee K.S."/>
            <person name="Shin D.S."/>
            <person name="Han J.H."/>
            <person name="Park K.S."/>
            <person name="Lee C.H."/>
            <person name="Park K.H."/>
            <person name="Kim S.B."/>
        </authorList>
    </citation>
    <scope>NUCLEOTIDE SEQUENCE [LARGE SCALE GENOMIC DNA]</scope>
    <source>
        <strain evidence="2 3">KCTC 22547</strain>
    </source>
</reference>
<keyword evidence="1" id="KW-0812">Transmembrane</keyword>
<comment type="caution">
    <text evidence="2">The sequence shown here is derived from an EMBL/GenBank/DDBJ whole genome shotgun (WGS) entry which is preliminary data.</text>
</comment>
<feature type="transmembrane region" description="Helical" evidence="1">
    <location>
        <begin position="65"/>
        <end position="86"/>
    </location>
</feature>
<dbReference type="Proteomes" id="UP000257030">
    <property type="component" value="Unassembled WGS sequence"/>
</dbReference>